<dbReference type="Proteomes" id="UP000001460">
    <property type="component" value="Unassembled WGS sequence"/>
</dbReference>
<evidence type="ECO:0000256" key="3">
    <source>
        <dbReference type="ARBA" id="ARBA00023125"/>
    </source>
</evidence>
<dbReference type="GO" id="GO:0000127">
    <property type="term" value="C:transcription factor TFIIIC complex"/>
    <property type="evidence" value="ECO:0007669"/>
    <property type="project" value="InterPro"/>
</dbReference>
<keyword evidence="3" id="KW-0238">DNA-binding</keyword>
<dbReference type="eggNOG" id="ENOG502S3A9">
    <property type="taxonomic scope" value="Eukaryota"/>
</dbReference>
<evidence type="ECO:0000313" key="8">
    <source>
        <dbReference type="EMBL" id="EEA05019.1"/>
    </source>
</evidence>
<accession>B6A9X8</accession>
<keyword evidence="6" id="KW-1133">Transmembrane helix</keyword>
<reference evidence="8" key="1">
    <citation type="submission" date="2008-06" db="EMBL/GenBank/DDBJ databases">
        <authorList>
            <person name="Lorenzi H."/>
            <person name="Inman J."/>
            <person name="Miller J."/>
            <person name="Schobel S."/>
            <person name="Amedeo P."/>
            <person name="Caler E.V."/>
            <person name="da Silva J."/>
        </authorList>
    </citation>
    <scope>NUCLEOTIDE SEQUENCE [LARGE SCALE GENOMIC DNA]</scope>
    <source>
        <strain evidence="8">RN66</strain>
    </source>
</reference>
<dbReference type="OMA" id="GICHELP"/>
<dbReference type="OrthoDB" id="431852at2759"/>
<keyword evidence="9" id="KW-1185">Reference proteome</keyword>
<organism evidence="8 9">
    <name type="scientific">Cryptosporidium muris (strain RN66)</name>
    <dbReference type="NCBI Taxonomy" id="441375"/>
    <lineage>
        <taxon>Eukaryota</taxon>
        <taxon>Sar</taxon>
        <taxon>Alveolata</taxon>
        <taxon>Apicomplexa</taxon>
        <taxon>Conoidasida</taxon>
        <taxon>Coccidia</taxon>
        <taxon>Eucoccidiorida</taxon>
        <taxon>Eimeriorina</taxon>
        <taxon>Cryptosporidiidae</taxon>
        <taxon>Cryptosporidium</taxon>
    </lineage>
</organism>
<evidence type="ECO:0000256" key="2">
    <source>
        <dbReference type="ARBA" id="ARBA00022553"/>
    </source>
</evidence>
<dbReference type="PANTHER" id="PTHR15180:SF1">
    <property type="entry name" value="GENERAL TRANSCRIPTION FACTOR 3C POLYPEPTIDE 1"/>
    <property type="match status" value="1"/>
</dbReference>
<dbReference type="GO" id="GO:0006384">
    <property type="term" value="P:transcription initiation at RNA polymerase III promoter"/>
    <property type="evidence" value="ECO:0007669"/>
    <property type="project" value="InterPro"/>
</dbReference>
<dbReference type="GO" id="GO:0003677">
    <property type="term" value="F:DNA binding"/>
    <property type="evidence" value="ECO:0007669"/>
    <property type="project" value="UniProtKB-KW"/>
</dbReference>
<protein>
    <recommendedName>
        <fullName evidence="7">C2H2-type domain-containing protein</fullName>
    </recommendedName>
</protein>
<dbReference type="InterPro" id="IPR044210">
    <property type="entry name" value="Tfc3-like"/>
</dbReference>
<sequence>MNISLTRVVLEELALFGNIGCTARCLLECVRTRIYVISEYVPINQLEDASFQKCFINSIVRYPCIKIVRLSDGSSHEVENLDIKWDNLDCFNLHLSENIQRYILNLHIYSNINDIDGRLAVYMVIAKSRFEGCWQSEISKILGMDPKMVFQHLKSLYRYDLIVRFTIPMPTSYKHRILNNSDCQSTISGGHVSAIIWLTRFFDFKKIPHELSQLIWYQHIQPLSAEIVRILEHKAPRKIAWERDIRTLCIGFLIVHGEGSSDRLICTQRTANKVFNKVRDSLLTKSVRRVFAWCPSTNSYAPCLCLKDAFPIFSKIDIPNSLVKSEYLNTDLLSETEYVEPLQHEETSSFLFQDKNLCNSHHNNEVDDDSDISFSHRLCELTDAEQVFFLIAASKSTGLVSLDISRLLGINMKRLGKLLADLNRSNYISKIPQRCNRTFMYRYYLNSLTLNSVNEVIQSNDLEASKKDLNIDKYDILSDITDDFINLDKKPQSNSLVGATEQFKKRLALAREWVEEFGYLTIPDFTRLYANAENSVRGPDRKTIRRILLKLLEIDENIKKTSITPSNSFNNTFESNIRFISANDISVFYWAKSYTSKEAEELKSLELKNKRSSSTRAAIQRRKKELSSVAAIVDASTSIGLNEADDATISTNQVIGRMHENNILENTDTTEKKSQELKLVSLSSNNVAVVNSGDFTVASLHISIEDQISKHDSTQINNSSNKILRIGGICHELPMQKLKYFNPAKNISLNFAEQKAGKPSLYNSSSIFGFQPFSQKILAHYGFVFSLMIRLKLLHYHLISTHFKENKNNNLGLLSIKQILDGMNLDTFLRVVGYGYKSSYIEDYLLFGMSDPRNPHISSNLIKELPKTVYESLTGMSVESRSDRRIHHKTNVSLKGRRAIVVLRRMLVTLEKLRLVGSKDKGSKYNTDITNVSNNGNYFSIKSTSIHDSFWQVNTIIRISDIKLLRSDSIFESQLKERYNSEYFDLMNLENFEKFWLSLQNFAMKIKKKYADIKNLAMNATIPDIFIKKHWKNQALLPLNVRNSLEKFARHLMDFELTNSGCYESIENNDQIVLSMASPEIQKLSSDLNISPLTTLRYLERVVDSLTTTTKTNGPIQVSRNRLLFRFLRDPKYKCHICSALYSTHPAILSHYSILHNISNMSNASMYMLRNVCQQSQAKAKTNNRTILSHKYTFSENNVPSTLEYLLEDQGLFGSHEILRRNDKLEILHAVLCLHKDEVLFMYHIFSLSLKSLCVNKVSRESIYNLISQFILCLSVKSGFLNMNLTGLQFSRLVDLISRHKDNSKEEAIKAIMFAYICIGKIYSLNSKLLDFIHLRALQYTTLKEVGLVLEIDIWKTNFVKTIDTNAITSFLDTRKKEISDILLPSNTNETVIYGNLCYSKSEVSSSETFLQMNLIRSIIFSSVYHSDESCLDILENKIELPHEQAIELLCGDLIKSGIIKIFNKGQDSRTEKCESTVENRRISISRNTLIKLFGKIGEWREIIEICRVNLAQKQHDESILVKVNLSNINGILVAHHLSRFAEDDCNFDIVWNDADFYEKSVNFTDAKLFNLLNEILIGNTDDNNEDTSFQQYHTNSEYNELGKRYIEPDIFQGKFAKKQKVNNFLSESIAQDISQGVGIQQESAPEVVGVAIHYSNLKNVEVSTSKHNLSEYHNLIDISMPKLTFGNLHDSEPLVLLNMGFFFSVKSLLLGSEIGSFHFRKSPSKDPIFDILRKLKNMIVGNKEYNNRIFDILCIILGIIHYSGPCGCSLLQIESSFNNLHFEFISDLALIGIHINCSDFSFPFSLGKYASTIYYLVFLLEMLNLCARIPNEDKWLYISKYYISKNKYTVELESLNQKQYTTKATEDQFIPINLVSRFWLLWDPSSIFKFFTKVELEEIFNLFRNSCNSYLSIDNSTDWLAPFMTTKVPINSFITINGNINLLLCGILSYRIYFMLYKMPNISIPDYLSSFSLFSKCELEFLLESLYAEGCINRNSTFQNLYITKSISCIFEILEG</sequence>
<evidence type="ECO:0000256" key="4">
    <source>
        <dbReference type="ARBA" id="ARBA00023163"/>
    </source>
</evidence>
<keyword evidence="6" id="KW-0812">Transmembrane</keyword>
<name>B6A9X8_CRYMR</name>
<evidence type="ECO:0000256" key="1">
    <source>
        <dbReference type="ARBA" id="ARBA00004123"/>
    </source>
</evidence>
<dbReference type="SUPFAM" id="SSF46785">
    <property type="entry name" value="Winged helix' DNA-binding domain"/>
    <property type="match status" value="1"/>
</dbReference>
<dbReference type="GeneID" id="6994532"/>
<dbReference type="Pfam" id="PF04182">
    <property type="entry name" value="B-block_TFIIIC"/>
    <property type="match status" value="1"/>
</dbReference>
<dbReference type="GO" id="GO:0042791">
    <property type="term" value="P:5S class rRNA transcription by RNA polymerase III"/>
    <property type="evidence" value="ECO:0007669"/>
    <property type="project" value="TreeGrafter"/>
</dbReference>
<dbReference type="GO" id="GO:0005634">
    <property type="term" value="C:nucleus"/>
    <property type="evidence" value="ECO:0007669"/>
    <property type="project" value="UniProtKB-SubCell"/>
</dbReference>
<dbReference type="InterPro" id="IPR013087">
    <property type="entry name" value="Znf_C2H2_type"/>
</dbReference>
<dbReference type="InterPro" id="IPR036390">
    <property type="entry name" value="WH_DNA-bd_sf"/>
</dbReference>
<feature type="transmembrane region" description="Helical" evidence="6">
    <location>
        <begin position="1934"/>
        <end position="1954"/>
    </location>
</feature>
<evidence type="ECO:0000256" key="5">
    <source>
        <dbReference type="ARBA" id="ARBA00023242"/>
    </source>
</evidence>
<evidence type="ECO:0000259" key="7">
    <source>
        <dbReference type="PROSITE" id="PS00028"/>
    </source>
</evidence>
<keyword evidence="5" id="KW-0539">Nucleus</keyword>
<dbReference type="PROSITE" id="PS00028">
    <property type="entry name" value="ZINC_FINGER_C2H2_1"/>
    <property type="match status" value="1"/>
</dbReference>
<dbReference type="PANTHER" id="PTHR15180">
    <property type="entry name" value="GENERAL TRANSCRIPTION FACTOR 3C POLYPEPTIDE 1"/>
    <property type="match status" value="1"/>
</dbReference>
<evidence type="ECO:0000256" key="6">
    <source>
        <dbReference type="SAM" id="Phobius"/>
    </source>
</evidence>
<keyword evidence="6" id="KW-0472">Membrane</keyword>
<dbReference type="VEuPathDB" id="CryptoDB:CMU_040890"/>
<dbReference type="RefSeq" id="XP_002139368.1">
    <property type="nucleotide sequence ID" value="XM_002139332.1"/>
</dbReference>
<keyword evidence="4" id="KW-0804">Transcription</keyword>
<evidence type="ECO:0000313" key="9">
    <source>
        <dbReference type="Proteomes" id="UP000001460"/>
    </source>
</evidence>
<dbReference type="InterPro" id="IPR007309">
    <property type="entry name" value="TFIIIC_Bblock-bd"/>
</dbReference>
<comment type="subcellular location">
    <subcellularLocation>
        <location evidence="1">Nucleus</location>
    </subcellularLocation>
</comment>
<keyword evidence="2" id="KW-0597">Phosphoprotein</keyword>
<proteinExistence type="predicted"/>
<gene>
    <name evidence="8" type="ORF">CMU_040890</name>
</gene>
<feature type="domain" description="C2H2-type" evidence="7">
    <location>
        <begin position="1135"/>
        <end position="1156"/>
    </location>
</feature>
<dbReference type="EMBL" id="DS989726">
    <property type="protein sequence ID" value="EEA05019.1"/>
    <property type="molecule type" value="Genomic_DNA"/>
</dbReference>